<keyword evidence="14" id="KW-1185">Reference proteome</keyword>
<evidence type="ECO:0000256" key="8">
    <source>
        <dbReference type="ARBA" id="ARBA00023002"/>
    </source>
</evidence>
<dbReference type="GO" id="GO:0016645">
    <property type="term" value="F:oxidoreductase activity, acting on the CH-NH group of donors"/>
    <property type="evidence" value="ECO:0007669"/>
    <property type="project" value="InterPro"/>
</dbReference>
<dbReference type="InterPro" id="IPR047785">
    <property type="entry name" value="tRNA_MNMC2"/>
</dbReference>
<sequence length="666" mass="73097">MSARPAFNQPQTLETAQLVWQEATPVAGAFDDVYFSRDQGPEETRYVFLEQNDLPQRWANWQQPRAFVVGETGFGTGLNLLVAMQVFLETAPQEARLHWISTELFPLNNDDLAQAHQHWPALAEFATSLQAQYPLPISGFHRLHLHPRITLDLLLGDAASNLAGLKGKVDAWCLDGFAPSKNPDMWTPELFAALARASHPQTTFATFTSAGLVKRGMETAGFKIEKVAGFGRKREMLRGHYPGPSHTQASAPWYELTSSQVPVKRVAVVGGGLSGLATAEALIRRGLKVDLYEAEQPGNGGSGNRQGVLYIKLAIDTTLASRFYLAGLEYSRRWLQRLDPYQKFWKFCGVLQLALDAKEASRQSRFLTKQQLPYDLVKPVDQAEASLLAGTPTAAGGLFYPRAGWVKPGDLCRYLAETLEGLEVHTQSPVESLKQQAQGWEVITSQGSQAYDTVILAAAQATQQLTPTQWLPTKAIRGQVSHLPLEPQSAQLPTTVVCAGGYVSPPLEGKLCFGASFNLRCDDPTLRLQDHQSNWEELTASLPDLNQQLASKQPNLAELEGRVAFRCTSPDYLPLVGPAPDPNSWEEDYAQLKSNALWTATVQAHNLPGLWLNLGQGSRGLASIPLASELLASQICGEPAPLEVELVEALHPGRFIIRNLKRSSAN</sequence>
<evidence type="ECO:0000259" key="12">
    <source>
        <dbReference type="Pfam" id="PF05430"/>
    </source>
</evidence>
<gene>
    <name evidence="10" type="primary">mnmC</name>
    <name evidence="13" type="ORF">SAMN05660443_2543</name>
</gene>
<evidence type="ECO:0000256" key="4">
    <source>
        <dbReference type="ARBA" id="ARBA00022679"/>
    </source>
</evidence>
<comment type="cofactor">
    <cofactor evidence="10">
        <name>FAD</name>
        <dbReference type="ChEBI" id="CHEBI:57692"/>
    </cofactor>
</comment>
<reference evidence="13 14" key="1">
    <citation type="submission" date="2016-10" db="EMBL/GenBank/DDBJ databases">
        <authorList>
            <person name="de Groot N.N."/>
        </authorList>
    </citation>
    <scope>NUCLEOTIDE SEQUENCE [LARGE SCALE GENOMIC DNA]</scope>
    <source>
        <strain evidence="13 14">DSM 18438</strain>
    </source>
</reference>
<dbReference type="GO" id="GO:0004808">
    <property type="term" value="F:tRNA (5-methylaminomethyl-2-thiouridylate)(34)-methyltransferase activity"/>
    <property type="evidence" value="ECO:0007669"/>
    <property type="project" value="UniProtKB-EC"/>
</dbReference>
<dbReference type="HAMAP" id="MF_01102">
    <property type="entry name" value="MnmC"/>
    <property type="match status" value="1"/>
</dbReference>
<comment type="subcellular location">
    <subcellularLocation>
        <location evidence="10">Cytoplasm</location>
    </subcellularLocation>
</comment>
<dbReference type="EC" id="1.5.-.-" evidence="10"/>
<dbReference type="Gene3D" id="3.50.50.60">
    <property type="entry name" value="FAD/NAD(P)-binding domain"/>
    <property type="match status" value="1"/>
</dbReference>
<dbReference type="InterPro" id="IPR017610">
    <property type="entry name" value="tRNA_S-uridine_synth_MnmC_C"/>
</dbReference>
<dbReference type="PANTHER" id="PTHR13847">
    <property type="entry name" value="SARCOSINE DEHYDROGENASE-RELATED"/>
    <property type="match status" value="1"/>
</dbReference>
<dbReference type="RefSeq" id="WP_091964357.1">
    <property type="nucleotide sequence ID" value="NZ_FOLH01000005.1"/>
</dbReference>
<dbReference type="InterPro" id="IPR023032">
    <property type="entry name" value="tRNA_MAMT_biosynth_bifunc_MnmC"/>
</dbReference>
<feature type="domain" description="MnmC-like methyltransferase" evidence="12">
    <location>
        <begin position="122"/>
        <end position="240"/>
    </location>
</feature>
<organism evidence="13 14">
    <name type="scientific">Marinospirillum celere</name>
    <dbReference type="NCBI Taxonomy" id="1122252"/>
    <lineage>
        <taxon>Bacteria</taxon>
        <taxon>Pseudomonadati</taxon>
        <taxon>Pseudomonadota</taxon>
        <taxon>Gammaproteobacteria</taxon>
        <taxon>Oceanospirillales</taxon>
        <taxon>Oceanospirillaceae</taxon>
        <taxon>Marinospirillum</taxon>
    </lineage>
</organism>
<dbReference type="Gene3D" id="3.30.9.10">
    <property type="entry name" value="D-Amino Acid Oxidase, subunit A, domain 2"/>
    <property type="match status" value="1"/>
</dbReference>
<protein>
    <recommendedName>
        <fullName evidence="10">tRNA 5-methylaminomethyl-2-thiouridine biosynthesis bifunctional protein MnmC</fullName>
        <shortName evidence="10">tRNA mnm(5)s(2)U biosynthesis bifunctional protein</shortName>
    </recommendedName>
    <domain>
        <recommendedName>
            <fullName evidence="10">tRNA (mnm(5)s(2)U34)-methyltransferase</fullName>
            <ecNumber evidence="10">2.1.1.61</ecNumber>
        </recommendedName>
    </domain>
    <domain>
        <recommendedName>
            <fullName evidence="10">FAD-dependent cmnm(5)s(2)U34 oxidoreductase</fullName>
            <ecNumber evidence="10">1.5.-.-</ecNumber>
        </recommendedName>
    </domain>
</protein>
<evidence type="ECO:0000313" key="14">
    <source>
        <dbReference type="Proteomes" id="UP000199058"/>
    </source>
</evidence>
<dbReference type="InterPro" id="IPR029063">
    <property type="entry name" value="SAM-dependent_MTases_sf"/>
</dbReference>
<evidence type="ECO:0000259" key="11">
    <source>
        <dbReference type="Pfam" id="PF01266"/>
    </source>
</evidence>
<comment type="similarity">
    <text evidence="10">In the N-terminal section; belongs to the methyltransferase superfamily. tRNA (mnm(5)s(2)U34)-methyltransferase family.</text>
</comment>
<keyword evidence="3 10" id="KW-0285">Flavoprotein</keyword>
<comment type="function">
    <text evidence="10">Catalyzes the last two steps in the biosynthesis of 5-methylaminomethyl-2-thiouridine (mnm(5)s(2)U) at the wobble position (U34) in tRNA. Catalyzes the FAD-dependent demodification of cmnm(5)s(2)U34 to nm(5)s(2)U34, followed by the transfer of a methyl group from S-adenosyl-L-methionine to nm(5)s(2)U34, to form mnm(5)s(2)U34.</text>
</comment>
<dbReference type="STRING" id="1122252.SAMN05660443_2543"/>
<dbReference type="Proteomes" id="UP000199058">
    <property type="component" value="Unassembled WGS sequence"/>
</dbReference>
<comment type="catalytic activity">
    <reaction evidence="10">
        <text>5-aminomethyl-2-thiouridine(34) in tRNA + S-adenosyl-L-methionine = 5-methylaminomethyl-2-thiouridine(34) in tRNA + S-adenosyl-L-homocysteine + H(+)</text>
        <dbReference type="Rhea" id="RHEA:19569"/>
        <dbReference type="Rhea" id="RHEA-COMP:10195"/>
        <dbReference type="Rhea" id="RHEA-COMP:10197"/>
        <dbReference type="ChEBI" id="CHEBI:15378"/>
        <dbReference type="ChEBI" id="CHEBI:57856"/>
        <dbReference type="ChEBI" id="CHEBI:59789"/>
        <dbReference type="ChEBI" id="CHEBI:74454"/>
        <dbReference type="ChEBI" id="CHEBI:74455"/>
        <dbReference type="EC" id="2.1.1.61"/>
    </reaction>
</comment>
<accession>A0A1I1J1K8</accession>
<evidence type="ECO:0000256" key="5">
    <source>
        <dbReference type="ARBA" id="ARBA00022691"/>
    </source>
</evidence>
<evidence type="ECO:0000256" key="10">
    <source>
        <dbReference type="HAMAP-Rule" id="MF_01102"/>
    </source>
</evidence>
<dbReference type="Pfam" id="PF01266">
    <property type="entry name" value="DAO"/>
    <property type="match status" value="1"/>
</dbReference>
<name>A0A1I1J1K8_9GAMM</name>
<keyword evidence="1 10" id="KW-0963">Cytoplasm</keyword>
<evidence type="ECO:0000256" key="1">
    <source>
        <dbReference type="ARBA" id="ARBA00022490"/>
    </source>
</evidence>
<dbReference type="GO" id="GO:0032259">
    <property type="term" value="P:methylation"/>
    <property type="evidence" value="ECO:0007669"/>
    <property type="project" value="UniProtKB-KW"/>
</dbReference>
<dbReference type="GO" id="GO:0005737">
    <property type="term" value="C:cytoplasm"/>
    <property type="evidence" value="ECO:0007669"/>
    <property type="project" value="UniProtKB-SubCell"/>
</dbReference>
<evidence type="ECO:0000256" key="3">
    <source>
        <dbReference type="ARBA" id="ARBA00022630"/>
    </source>
</evidence>
<dbReference type="Pfam" id="PF05430">
    <property type="entry name" value="Methyltransf_30"/>
    <property type="match status" value="1"/>
</dbReference>
<evidence type="ECO:0000256" key="7">
    <source>
        <dbReference type="ARBA" id="ARBA00022827"/>
    </source>
</evidence>
<feature type="domain" description="FAD dependent oxidoreductase" evidence="11">
    <location>
        <begin position="265"/>
        <end position="633"/>
    </location>
</feature>
<keyword evidence="5 10" id="KW-0949">S-adenosyl-L-methionine</keyword>
<keyword evidence="6 10" id="KW-0819">tRNA processing</keyword>
<dbReference type="Gene3D" id="3.40.50.150">
    <property type="entry name" value="Vaccinia Virus protein VP39"/>
    <property type="match status" value="1"/>
</dbReference>
<proteinExistence type="inferred from homology"/>
<keyword evidence="7 10" id="KW-0274">FAD</keyword>
<feature type="region of interest" description="FAD-dependent cmnm(5)s(2)U34 oxidoreductase" evidence="10">
    <location>
        <begin position="269"/>
        <end position="666"/>
    </location>
</feature>
<feature type="region of interest" description="tRNA (mnm(5)s(2)U34)-methyltransferase" evidence="10">
    <location>
        <begin position="1"/>
        <end position="242"/>
    </location>
</feature>
<dbReference type="NCBIfam" id="TIGR03197">
    <property type="entry name" value="MnmC_Cterm"/>
    <property type="match status" value="1"/>
</dbReference>
<dbReference type="AlphaFoldDB" id="A0A1I1J1K8"/>
<keyword evidence="2 10" id="KW-0489">Methyltransferase</keyword>
<evidence type="ECO:0000313" key="13">
    <source>
        <dbReference type="EMBL" id="SFC40508.1"/>
    </source>
</evidence>
<keyword evidence="8 10" id="KW-0560">Oxidoreductase</keyword>
<dbReference type="GO" id="GO:0002098">
    <property type="term" value="P:tRNA wobble uridine modification"/>
    <property type="evidence" value="ECO:0007669"/>
    <property type="project" value="TreeGrafter"/>
</dbReference>
<keyword evidence="9 10" id="KW-0511">Multifunctional enzyme</keyword>
<comment type="similarity">
    <text evidence="10">In the C-terminal section; belongs to the DAO family.</text>
</comment>
<evidence type="ECO:0000256" key="2">
    <source>
        <dbReference type="ARBA" id="ARBA00022603"/>
    </source>
</evidence>
<dbReference type="EMBL" id="FOLH01000005">
    <property type="protein sequence ID" value="SFC40508.1"/>
    <property type="molecule type" value="Genomic_DNA"/>
</dbReference>
<dbReference type="SUPFAM" id="SSF51905">
    <property type="entry name" value="FAD/NAD(P)-binding domain"/>
    <property type="match status" value="1"/>
</dbReference>
<dbReference type="OrthoDB" id="9786494at2"/>
<dbReference type="InterPro" id="IPR006076">
    <property type="entry name" value="FAD-dep_OxRdtase"/>
</dbReference>
<dbReference type="NCBIfam" id="NF002481">
    <property type="entry name" value="PRK01747.1-2"/>
    <property type="match status" value="1"/>
</dbReference>
<evidence type="ECO:0000256" key="9">
    <source>
        <dbReference type="ARBA" id="ARBA00023268"/>
    </source>
</evidence>
<keyword evidence="4 10" id="KW-0808">Transferase</keyword>
<dbReference type="EC" id="2.1.1.61" evidence="10"/>
<evidence type="ECO:0000256" key="6">
    <source>
        <dbReference type="ARBA" id="ARBA00022694"/>
    </source>
</evidence>
<dbReference type="GO" id="GO:0050660">
    <property type="term" value="F:flavin adenine dinucleotide binding"/>
    <property type="evidence" value="ECO:0007669"/>
    <property type="project" value="UniProtKB-UniRule"/>
</dbReference>
<dbReference type="PANTHER" id="PTHR13847:SF283">
    <property type="entry name" value="TRNA 5-METHYLAMINOMETHYL-2-THIOURIDINE BIOSYNTHESIS BIFUNCTIONAL PROTEIN MNMC"/>
    <property type="match status" value="1"/>
</dbReference>
<dbReference type="InterPro" id="IPR036188">
    <property type="entry name" value="FAD/NAD-bd_sf"/>
</dbReference>
<dbReference type="NCBIfam" id="NF033855">
    <property type="entry name" value="tRNA_MNMC2"/>
    <property type="match status" value="1"/>
</dbReference>
<dbReference type="InterPro" id="IPR008471">
    <property type="entry name" value="MnmC-like_methylTransf"/>
</dbReference>